<dbReference type="PANTHER" id="PTHR19288:SF90">
    <property type="entry name" value="OS08G0542600 PROTEIN"/>
    <property type="match status" value="1"/>
</dbReference>
<keyword evidence="3" id="KW-1185">Reference proteome</keyword>
<reference evidence="1" key="1">
    <citation type="submission" date="2021-02" db="EMBL/GenBank/DDBJ databases">
        <authorList>
            <person name="Nowell W R."/>
        </authorList>
    </citation>
    <scope>NUCLEOTIDE SEQUENCE</scope>
</reference>
<dbReference type="PANTHER" id="PTHR19288">
    <property type="entry name" value="4-NITROPHENYLPHOSPHATASE-RELATED"/>
    <property type="match status" value="1"/>
</dbReference>
<protein>
    <recommendedName>
        <fullName evidence="4">TIGR01459 family HAD-type hydrolase</fullName>
    </recommendedName>
</protein>
<dbReference type="GO" id="GO:0016791">
    <property type="term" value="F:phosphatase activity"/>
    <property type="evidence" value="ECO:0007669"/>
    <property type="project" value="TreeGrafter"/>
</dbReference>
<evidence type="ECO:0000313" key="1">
    <source>
        <dbReference type="EMBL" id="CAF0758553.1"/>
    </source>
</evidence>
<dbReference type="SUPFAM" id="SSF56784">
    <property type="entry name" value="HAD-like"/>
    <property type="match status" value="1"/>
</dbReference>
<evidence type="ECO:0000313" key="3">
    <source>
        <dbReference type="Proteomes" id="UP000663829"/>
    </source>
</evidence>
<dbReference type="InterPro" id="IPR023214">
    <property type="entry name" value="HAD_sf"/>
</dbReference>
<gene>
    <name evidence="1" type="ORF">GPM918_LOCUS1252</name>
    <name evidence="2" type="ORF">SRO942_LOCUS1252</name>
</gene>
<dbReference type="EMBL" id="CAJNOQ010000114">
    <property type="protein sequence ID" value="CAF0758553.1"/>
    <property type="molecule type" value="Genomic_DNA"/>
</dbReference>
<dbReference type="InterPro" id="IPR006356">
    <property type="entry name" value="HAD-SF_hydro_IIA_hyp3"/>
</dbReference>
<dbReference type="Proteomes" id="UP000681722">
    <property type="component" value="Unassembled WGS sequence"/>
</dbReference>
<dbReference type="NCBIfam" id="TIGR01460">
    <property type="entry name" value="HAD-SF-IIA"/>
    <property type="match status" value="1"/>
</dbReference>
<dbReference type="Pfam" id="PF13242">
    <property type="entry name" value="Hydrolase_like"/>
    <property type="match status" value="1"/>
</dbReference>
<dbReference type="NCBIfam" id="TIGR01459">
    <property type="entry name" value="HAD-SF-IIA-hyp4"/>
    <property type="match status" value="1"/>
</dbReference>
<dbReference type="InterPro" id="IPR006357">
    <property type="entry name" value="HAD-SF_hydro_IIA"/>
</dbReference>
<dbReference type="InterPro" id="IPR036412">
    <property type="entry name" value="HAD-like_sf"/>
</dbReference>
<dbReference type="CDD" id="cd07525">
    <property type="entry name" value="HAD_like"/>
    <property type="match status" value="1"/>
</dbReference>
<dbReference type="GO" id="GO:0005737">
    <property type="term" value="C:cytoplasm"/>
    <property type="evidence" value="ECO:0007669"/>
    <property type="project" value="TreeGrafter"/>
</dbReference>
<name>A0A813PVT0_9BILA</name>
<dbReference type="Proteomes" id="UP000663829">
    <property type="component" value="Unassembled WGS sequence"/>
</dbReference>
<dbReference type="OrthoDB" id="413953at2759"/>
<sequence length="298" mass="33285">MTSLTYKHITEIVDNYDGFLFDLWGVVVEGNYNYPGVVDNINHIINRGKKVIFITNAPRTIEHLSSRLTAWGINASKEMIISSGELAVNMILNSKKIFAINKPLIYHLSSDQNNLTENAQISTTLNINEADILLLTLHYDEEEKVNLDKFDSLLQTAVNRKMITICANPDLGIMQQGVYRYCAGYFAAKIKQFGGTVIYTGKPYSEIYQLALSKLPNISKKRILMVGDTFYTDILGANTIGIDSALVLTGNATKFHNQYSILEEKLARIKIAALEEEVMPNFVVELGNGQELLAPKLA</sequence>
<dbReference type="EMBL" id="CAJOBC010000114">
    <property type="protein sequence ID" value="CAF3539135.1"/>
    <property type="molecule type" value="Genomic_DNA"/>
</dbReference>
<dbReference type="Pfam" id="PF13344">
    <property type="entry name" value="Hydrolase_6"/>
    <property type="match status" value="1"/>
</dbReference>
<dbReference type="Gene3D" id="3.40.50.1000">
    <property type="entry name" value="HAD superfamily/HAD-like"/>
    <property type="match status" value="2"/>
</dbReference>
<proteinExistence type="predicted"/>
<evidence type="ECO:0008006" key="4">
    <source>
        <dbReference type="Google" id="ProtNLM"/>
    </source>
</evidence>
<accession>A0A813PVT0</accession>
<organism evidence="1 3">
    <name type="scientific">Didymodactylos carnosus</name>
    <dbReference type="NCBI Taxonomy" id="1234261"/>
    <lineage>
        <taxon>Eukaryota</taxon>
        <taxon>Metazoa</taxon>
        <taxon>Spiralia</taxon>
        <taxon>Gnathifera</taxon>
        <taxon>Rotifera</taxon>
        <taxon>Eurotatoria</taxon>
        <taxon>Bdelloidea</taxon>
        <taxon>Philodinida</taxon>
        <taxon>Philodinidae</taxon>
        <taxon>Didymodactylos</taxon>
    </lineage>
</organism>
<dbReference type="AlphaFoldDB" id="A0A813PVT0"/>
<evidence type="ECO:0000313" key="2">
    <source>
        <dbReference type="EMBL" id="CAF3539135.1"/>
    </source>
</evidence>
<comment type="caution">
    <text evidence="1">The sequence shown here is derived from an EMBL/GenBank/DDBJ whole genome shotgun (WGS) entry which is preliminary data.</text>
</comment>